<dbReference type="EMBL" id="JABSNO010000026">
    <property type="protein sequence ID" value="NRS93723.1"/>
    <property type="molecule type" value="Genomic_DNA"/>
</dbReference>
<dbReference type="Gene3D" id="2.170.130.10">
    <property type="entry name" value="TonB-dependent receptor, plug domain"/>
    <property type="match status" value="1"/>
</dbReference>
<feature type="chain" id="PRO_5035291012" evidence="9">
    <location>
        <begin position="20"/>
        <end position="657"/>
    </location>
</feature>
<keyword evidence="7 8" id="KW-0998">Cell outer membrane</keyword>
<dbReference type="InterPro" id="IPR039426">
    <property type="entry name" value="TonB-dep_rcpt-like"/>
</dbReference>
<dbReference type="InterPro" id="IPR037066">
    <property type="entry name" value="Plug_dom_sf"/>
</dbReference>
<evidence type="ECO:0000259" key="10">
    <source>
        <dbReference type="Pfam" id="PF07715"/>
    </source>
</evidence>
<dbReference type="PANTHER" id="PTHR30069">
    <property type="entry name" value="TONB-DEPENDENT OUTER MEMBRANE RECEPTOR"/>
    <property type="match status" value="1"/>
</dbReference>
<dbReference type="SUPFAM" id="SSF56935">
    <property type="entry name" value="Porins"/>
    <property type="match status" value="1"/>
</dbReference>
<feature type="domain" description="TonB-dependent receptor plug" evidence="10">
    <location>
        <begin position="49"/>
        <end position="157"/>
    </location>
</feature>
<dbReference type="RefSeq" id="WP_173780267.1">
    <property type="nucleotide sequence ID" value="NZ_JABSNO010000026.1"/>
</dbReference>
<proteinExistence type="inferred from homology"/>
<evidence type="ECO:0000256" key="5">
    <source>
        <dbReference type="ARBA" id="ARBA00022729"/>
    </source>
</evidence>
<evidence type="ECO:0000256" key="9">
    <source>
        <dbReference type="SAM" id="SignalP"/>
    </source>
</evidence>
<accession>A0A8J8K9E1</accession>
<comment type="similarity">
    <text evidence="8">Belongs to the TonB-dependent receptor family.</text>
</comment>
<reference evidence="11" key="1">
    <citation type="submission" date="2020-05" db="EMBL/GenBank/DDBJ databases">
        <title>Genomic Encyclopedia of Type Strains, Phase IV (KMG-V): Genome sequencing to study the core and pangenomes of soil and plant-associated prokaryotes.</title>
        <authorList>
            <person name="Whitman W."/>
        </authorList>
    </citation>
    <scope>NUCLEOTIDE SEQUENCE</scope>
    <source>
        <strain evidence="11">16F</strain>
    </source>
</reference>
<gene>
    <name evidence="11" type="ORF">HNQ03_002814</name>
</gene>
<keyword evidence="6 8" id="KW-0472">Membrane</keyword>
<organism evidence="11 12">
    <name type="scientific">Frigoriflavimonas asaccharolytica</name>
    <dbReference type="NCBI Taxonomy" id="2735899"/>
    <lineage>
        <taxon>Bacteria</taxon>
        <taxon>Pseudomonadati</taxon>
        <taxon>Bacteroidota</taxon>
        <taxon>Flavobacteriia</taxon>
        <taxon>Flavobacteriales</taxon>
        <taxon>Weeksellaceae</taxon>
        <taxon>Frigoriflavimonas</taxon>
    </lineage>
</organism>
<dbReference type="AlphaFoldDB" id="A0A8J8K9E1"/>
<sequence length="657" mass="74433">MKKLIFSALFMMLCSLVSAQKDTIKIEAEKEGEIEEVILKSTRTSRSIANTPTRVETIGLEEIDEKANMRPANVAMILHESTGIAVQQTSATSGNPSIRIQGLDGRYTQILKDGFPSFGNFANGLSILEIPPIDLKQVEIIKGPSSTLYGAGAIAGVINFISREPREQQNFDIITNYANTNLVNVGMFAAKKYRNFGYTITGLFNSQKEYDVDNDDFTELPRSLDFTIHPKLFFYFSDQSKIVLGNSFTSGERTGGDLNVIAGNADQFHEYFEKNNSVRNTTTLEFDYTFLDESKINLRSSLSLFDRKIGIPSYQFEGFSKNFYTDLSWSKNLENQSFVAGANYIADDFADNSELQNDLSFSTETSGVYLQHTLDITDNFKIENGIRTDFVQFGNEFYRKSEAFFLPKTSLLYRFDSKWSSRIGGGFGYKTPTSFTEQTDTFQYQNLKPLQNVSSEKSIGATGDVNFKTKIGENFDFSINQMFYYTQLKNSIVLDVDASSNPFLTNTNKNVFSKGFETNAKFIYKDFIKLFAGYTYTDTQAEYLPDTQIIPFVPTSKVNLALIAEKEGKFKAGFEAYYTDQQVLNDRSLSPAFWELGFMAEKYFNKFSIFINFENFTDTRQSRYKSVVSGSHSSPIFDDIWTHTEGRTINGGIKYKF</sequence>
<dbReference type="InterPro" id="IPR036942">
    <property type="entry name" value="Beta-barrel_TonB_sf"/>
</dbReference>
<evidence type="ECO:0000313" key="11">
    <source>
        <dbReference type="EMBL" id="NRS93723.1"/>
    </source>
</evidence>
<dbReference type="PROSITE" id="PS52016">
    <property type="entry name" value="TONB_DEPENDENT_REC_3"/>
    <property type="match status" value="1"/>
</dbReference>
<dbReference type="GO" id="GO:0009279">
    <property type="term" value="C:cell outer membrane"/>
    <property type="evidence" value="ECO:0007669"/>
    <property type="project" value="UniProtKB-SubCell"/>
</dbReference>
<evidence type="ECO:0000256" key="3">
    <source>
        <dbReference type="ARBA" id="ARBA00022452"/>
    </source>
</evidence>
<keyword evidence="5 9" id="KW-0732">Signal</keyword>
<comment type="caution">
    <text evidence="11">The sequence shown here is derived from an EMBL/GenBank/DDBJ whole genome shotgun (WGS) entry which is preliminary data.</text>
</comment>
<dbReference type="GO" id="GO:0044718">
    <property type="term" value="P:siderophore transmembrane transport"/>
    <property type="evidence" value="ECO:0007669"/>
    <property type="project" value="TreeGrafter"/>
</dbReference>
<evidence type="ECO:0000313" key="12">
    <source>
        <dbReference type="Proteomes" id="UP000610746"/>
    </source>
</evidence>
<keyword evidence="4 8" id="KW-0812">Transmembrane</keyword>
<comment type="subcellular location">
    <subcellularLocation>
        <location evidence="1 8">Cell outer membrane</location>
        <topology evidence="1 8">Multi-pass membrane protein</topology>
    </subcellularLocation>
</comment>
<feature type="signal peptide" evidence="9">
    <location>
        <begin position="1"/>
        <end position="19"/>
    </location>
</feature>
<evidence type="ECO:0000256" key="1">
    <source>
        <dbReference type="ARBA" id="ARBA00004571"/>
    </source>
</evidence>
<keyword evidence="3 8" id="KW-1134">Transmembrane beta strand</keyword>
<dbReference type="Gene3D" id="2.40.170.20">
    <property type="entry name" value="TonB-dependent receptor, beta-barrel domain"/>
    <property type="match status" value="1"/>
</dbReference>
<keyword evidence="12" id="KW-1185">Reference proteome</keyword>
<evidence type="ECO:0000256" key="7">
    <source>
        <dbReference type="ARBA" id="ARBA00023237"/>
    </source>
</evidence>
<dbReference type="InterPro" id="IPR012910">
    <property type="entry name" value="Plug_dom"/>
</dbReference>
<evidence type="ECO:0000256" key="8">
    <source>
        <dbReference type="PROSITE-ProRule" id="PRU01360"/>
    </source>
</evidence>
<keyword evidence="11" id="KW-0675">Receptor</keyword>
<evidence type="ECO:0000256" key="2">
    <source>
        <dbReference type="ARBA" id="ARBA00022448"/>
    </source>
</evidence>
<evidence type="ECO:0000256" key="4">
    <source>
        <dbReference type="ARBA" id="ARBA00022692"/>
    </source>
</evidence>
<dbReference type="PANTHER" id="PTHR30069:SF29">
    <property type="entry name" value="HEMOGLOBIN AND HEMOGLOBIN-HAPTOGLOBIN-BINDING PROTEIN 1-RELATED"/>
    <property type="match status" value="1"/>
</dbReference>
<dbReference type="Proteomes" id="UP000610746">
    <property type="component" value="Unassembled WGS sequence"/>
</dbReference>
<keyword evidence="2 8" id="KW-0813">Transport</keyword>
<dbReference type="GO" id="GO:0015344">
    <property type="term" value="F:siderophore uptake transmembrane transporter activity"/>
    <property type="evidence" value="ECO:0007669"/>
    <property type="project" value="TreeGrafter"/>
</dbReference>
<protein>
    <submittedName>
        <fullName evidence="11">Iron complex outermembrane receptor protein/outer membrane receptor for ferrienterochelin and colicins</fullName>
    </submittedName>
</protein>
<name>A0A8J8K9E1_9FLAO</name>
<evidence type="ECO:0000256" key="6">
    <source>
        <dbReference type="ARBA" id="ARBA00023136"/>
    </source>
</evidence>
<dbReference type="Pfam" id="PF07715">
    <property type="entry name" value="Plug"/>
    <property type="match status" value="1"/>
</dbReference>